<dbReference type="InterPro" id="IPR032710">
    <property type="entry name" value="NTF2-like_dom_sf"/>
</dbReference>
<evidence type="ECO:0000256" key="1">
    <source>
        <dbReference type="ARBA" id="ARBA00022884"/>
    </source>
</evidence>
<dbReference type="SMART" id="SM00360">
    <property type="entry name" value="RRM"/>
    <property type="match status" value="1"/>
</dbReference>
<reference evidence="6" key="1">
    <citation type="submission" date="2018-11" db="EMBL/GenBank/DDBJ databases">
        <authorList>
            <consortium name="Genoscope - CEA"/>
            <person name="William W."/>
        </authorList>
    </citation>
    <scope>NUCLEOTIDE SEQUENCE</scope>
</reference>
<evidence type="ECO:0000259" key="4">
    <source>
        <dbReference type="PROSITE" id="PS50102"/>
    </source>
</evidence>
<dbReference type="InterPro" id="IPR002075">
    <property type="entry name" value="NTF2_dom"/>
</dbReference>
<protein>
    <submittedName>
        <fullName evidence="6">Uncharacterized protein</fullName>
    </submittedName>
</protein>
<organism evidence="6">
    <name type="scientific">Brassica oleracea</name>
    <name type="common">Wild cabbage</name>
    <dbReference type="NCBI Taxonomy" id="3712"/>
    <lineage>
        <taxon>Eukaryota</taxon>
        <taxon>Viridiplantae</taxon>
        <taxon>Streptophyta</taxon>
        <taxon>Embryophyta</taxon>
        <taxon>Tracheophyta</taxon>
        <taxon>Spermatophyta</taxon>
        <taxon>Magnoliopsida</taxon>
        <taxon>eudicotyledons</taxon>
        <taxon>Gunneridae</taxon>
        <taxon>Pentapetalae</taxon>
        <taxon>rosids</taxon>
        <taxon>malvids</taxon>
        <taxon>Brassicales</taxon>
        <taxon>Brassicaceae</taxon>
        <taxon>Brassiceae</taxon>
        <taxon>Brassica</taxon>
    </lineage>
</organism>
<feature type="region of interest" description="Disordered" evidence="3">
    <location>
        <begin position="301"/>
        <end position="353"/>
    </location>
</feature>
<gene>
    <name evidence="6" type="ORF">BOLC9T53716H</name>
</gene>
<dbReference type="GO" id="GO:0003729">
    <property type="term" value="F:mRNA binding"/>
    <property type="evidence" value="ECO:0007669"/>
    <property type="project" value="TreeGrafter"/>
</dbReference>
<accession>A0A3P6DB38</accession>
<dbReference type="PANTHER" id="PTHR10693">
    <property type="entry name" value="RAS GTPASE-ACTIVATING PROTEIN-BINDING PROTEIN"/>
    <property type="match status" value="1"/>
</dbReference>
<dbReference type="InterPro" id="IPR039539">
    <property type="entry name" value="Ras_GTPase_bind_prot"/>
</dbReference>
<dbReference type="Gene3D" id="3.30.70.330">
    <property type="match status" value="1"/>
</dbReference>
<dbReference type="Gene3D" id="3.10.450.50">
    <property type="match status" value="1"/>
</dbReference>
<dbReference type="PROSITE" id="PS50177">
    <property type="entry name" value="NTF2_DOMAIN"/>
    <property type="match status" value="1"/>
</dbReference>
<dbReference type="AlphaFoldDB" id="A0A3P6DB38"/>
<evidence type="ECO:0000313" key="6">
    <source>
        <dbReference type="EMBL" id="VDD28393.1"/>
    </source>
</evidence>
<dbReference type="FunFam" id="3.10.450.50:FF:000003">
    <property type="entry name" value="Nuclear transport factor 2 family protein"/>
    <property type="match status" value="1"/>
</dbReference>
<evidence type="ECO:0000256" key="3">
    <source>
        <dbReference type="SAM" id="MobiDB-lite"/>
    </source>
</evidence>
<feature type="compositionally biased region" description="Gly residues" evidence="3">
    <location>
        <begin position="439"/>
        <end position="453"/>
    </location>
</feature>
<dbReference type="GO" id="GO:0005829">
    <property type="term" value="C:cytosol"/>
    <property type="evidence" value="ECO:0007669"/>
    <property type="project" value="TreeGrafter"/>
</dbReference>
<keyword evidence="1 2" id="KW-0694">RNA-binding</keyword>
<dbReference type="Pfam" id="PF00076">
    <property type="entry name" value="RRM_1"/>
    <property type="match status" value="1"/>
</dbReference>
<feature type="domain" description="NTF2" evidence="5">
    <location>
        <begin position="77"/>
        <end position="193"/>
    </location>
</feature>
<dbReference type="InterPro" id="IPR000504">
    <property type="entry name" value="RRM_dom"/>
</dbReference>
<dbReference type="InterPro" id="IPR012677">
    <property type="entry name" value="Nucleotide-bd_a/b_plait_sf"/>
</dbReference>
<dbReference type="PANTHER" id="PTHR10693:SF69">
    <property type="entry name" value="(RAPE) HYPOTHETICAL PROTEIN"/>
    <property type="match status" value="1"/>
</dbReference>
<feature type="domain" description="RRM" evidence="4">
    <location>
        <begin position="357"/>
        <end position="434"/>
    </location>
</feature>
<dbReference type="CDD" id="cd00590">
    <property type="entry name" value="RRM_SF"/>
    <property type="match status" value="1"/>
</dbReference>
<evidence type="ECO:0000256" key="2">
    <source>
        <dbReference type="PROSITE-ProRule" id="PRU00176"/>
    </source>
</evidence>
<feature type="region of interest" description="Disordered" evidence="3">
    <location>
        <begin position="434"/>
        <end position="520"/>
    </location>
</feature>
<dbReference type="InterPro" id="IPR018222">
    <property type="entry name" value="Nuclear_transport_factor_2_euk"/>
</dbReference>
<dbReference type="PROSITE" id="PS50102">
    <property type="entry name" value="RRM"/>
    <property type="match status" value="1"/>
</dbReference>
<dbReference type="Pfam" id="PF02136">
    <property type="entry name" value="NTF2"/>
    <property type="match status" value="1"/>
</dbReference>
<feature type="compositionally biased region" description="Gly residues" evidence="3">
    <location>
        <begin position="500"/>
        <end position="520"/>
    </location>
</feature>
<sequence>MSRANVQSFGPKSHKLKSPVKVAHLCSLSHSLSTSVPVSLVLPLFLLQQQISLCPLSPPQITMAQQEASTSPGAEVVGRAFVEQYYHILHQSPGLVHRFYQDSSLLTRPDLTGSVTTVTTMQAINDKIMPLNYEDYTAEIDTADAQESHERGVIVLVTGRLTGKDNVRKKFSQTFFLAPQDKGYFVLNDVFRFLEEKEVVTTQARSVTIKDVQAPVEPESVVVSHEAEVEVEPEPVATIEEEDIENVAEVYDDPCEKDEGVVVDVEPIEPPAQIIHSEILSVSNGDPPTYASILKLMKSSPAPPTHVARNKPRAAAPVRTNQKPAPPPAETALPPNASSGLENDHNSSNVDVEDDGHSIYVRNLPFDTTPTQLEEVFKSFGDVKHEGIQVRSNKHQGFCFGFVEFETSSGKQSALEASPITIGDRQVVLEEKKTNSRGGNNGGGRGRYFGGRGSFRNESFKGGRGGGVGGGGRGWYGRGEFSGRPNPRNGGEGYQRVPQNGGGGRGGGGRGGPRGGGVSS</sequence>
<dbReference type="SUPFAM" id="SSF54928">
    <property type="entry name" value="RNA-binding domain, RBD"/>
    <property type="match status" value="1"/>
</dbReference>
<dbReference type="InterPro" id="IPR035979">
    <property type="entry name" value="RBD_domain_sf"/>
</dbReference>
<evidence type="ECO:0000259" key="5">
    <source>
        <dbReference type="PROSITE" id="PS50177"/>
    </source>
</evidence>
<dbReference type="SUPFAM" id="SSF54427">
    <property type="entry name" value="NTF2-like"/>
    <property type="match status" value="1"/>
</dbReference>
<dbReference type="EMBL" id="LR031875">
    <property type="protein sequence ID" value="VDD28393.1"/>
    <property type="molecule type" value="Genomic_DNA"/>
</dbReference>
<feature type="compositionally biased region" description="Gly residues" evidence="3">
    <location>
        <begin position="462"/>
        <end position="477"/>
    </location>
</feature>
<proteinExistence type="predicted"/>
<name>A0A3P6DB38_BRAOL</name>
<dbReference type="CDD" id="cd00780">
    <property type="entry name" value="NTF2"/>
    <property type="match status" value="1"/>
</dbReference>
<dbReference type="GO" id="GO:1990904">
    <property type="term" value="C:ribonucleoprotein complex"/>
    <property type="evidence" value="ECO:0007669"/>
    <property type="project" value="TreeGrafter"/>
</dbReference>
<feature type="compositionally biased region" description="Polar residues" evidence="3">
    <location>
        <begin position="338"/>
        <end position="350"/>
    </location>
</feature>